<reference evidence="2 3" key="1">
    <citation type="submission" date="2020-09" db="EMBL/GenBank/DDBJ databases">
        <authorList>
            <person name="Tanuku N.R.S."/>
        </authorList>
    </citation>
    <scope>NUCLEOTIDE SEQUENCE [LARGE SCALE GENOMIC DNA]</scope>
    <source>
        <strain evidence="2 3">AK62</strain>
    </source>
</reference>
<proteinExistence type="predicted"/>
<protein>
    <submittedName>
        <fullName evidence="2">Phosphate/phosphite/phosphonate ABC transporter substrate-binding protein</fullName>
    </submittedName>
</protein>
<organism evidence="2 3">
    <name type="scientific">Marinobacterium alkalitolerans</name>
    <dbReference type="NCBI Taxonomy" id="1542925"/>
    <lineage>
        <taxon>Bacteria</taxon>
        <taxon>Pseudomonadati</taxon>
        <taxon>Pseudomonadota</taxon>
        <taxon>Gammaproteobacteria</taxon>
        <taxon>Oceanospirillales</taxon>
        <taxon>Oceanospirillaceae</taxon>
        <taxon>Marinobacterium</taxon>
    </lineage>
</organism>
<feature type="chain" id="PRO_5045167098" evidence="1">
    <location>
        <begin position="30"/>
        <end position="300"/>
    </location>
</feature>
<dbReference type="EMBL" id="JACVEW010000018">
    <property type="protein sequence ID" value="MBP0049451.1"/>
    <property type="molecule type" value="Genomic_DNA"/>
</dbReference>
<evidence type="ECO:0000313" key="3">
    <source>
        <dbReference type="Proteomes" id="UP000810171"/>
    </source>
</evidence>
<dbReference type="PANTHER" id="PTHR35841">
    <property type="entry name" value="PHOSPHONATES-BINDING PERIPLASMIC PROTEIN"/>
    <property type="match status" value="1"/>
</dbReference>
<evidence type="ECO:0000256" key="1">
    <source>
        <dbReference type="SAM" id="SignalP"/>
    </source>
</evidence>
<evidence type="ECO:0000313" key="2">
    <source>
        <dbReference type="EMBL" id="MBP0049451.1"/>
    </source>
</evidence>
<dbReference type="PANTHER" id="PTHR35841:SF1">
    <property type="entry name" value="PHOSPHONATES-BINDING PERIPLASMIC PROTEIN"/>
    <property type="match status" value="1"/>
</dbReference>
<dbReference type="Pfam" id="PF12974">
    <property type="entry name" value="Phosphonate-bd"/>
    <property type="match status" value="1"/>
</dbReference>
<dbReference type="SUPFAM" id="SSF53850">
    <property type="entry name" value="Periplasmic binding protein-like II"/>
    <property type="match status" value="1"/>
</dbReference>
<accession>A0ABS3ZCM3</accession>
<sequence>MIARAPLKIQAPRILCLLLSLLLSAPATAKTLVLAQISDRPKKDFRQLRPMAEHMQRQIKHLGYDRAEVKLFPDLTALKAAIQDGQVHWISETALTSARLVQAGLASPVALKWKRGQSEYHSLIFVRRDSGIDTLSDLKGRRIAFEHLDSFSSYYLPAIALRQAGLELQALEHPGDPVDPERIGYLFSRNERNNLLWVEKGITSAGSLNDGDWTYPGRLPDAPKRNMKILYRSKPYPRAYELVTPALPADDQDALRNALLSLDPEQHASLLSRYEETERLTPITPEQRTLLLELDLEWLP</sequence>
<keyword evidence="3" id="KW-1185">Reference proteome</keyword>
<keyword evidence="1" id="KW-0732">Signal</keyword>
<feature type="signal peptide" evidence="1">
    <location>
        <begin position="1"/>
        <end position="29"/>
    </location>
</feature>
<dbReference type="RefSeq" id="WP_209288061.1">
    <property type="nucleotide sequence ID" value="NZ_JACVEW010000018.1"/>
</dbReference>
<dbReference type="Gene3D" id="3.40.190.10">
    <property type="entry name" value="Periplasmic binding protein-like II"/>
    <property type="match status" value="2"/>
</dbReference>
<name>A0ABS3ZCM3_9GAMM</name>
<dbReference type="Proteomes" id="UP000810171">
    <property type="component" value="Unassembled WGS sequence"/>
</dbReference>
<gene>
    <name evidence="2" type="ORF">H9C73_11950</name>
</gene>
<comment type="caution">
    <text evidence="2">The sequence shown here is derived from an EMBL/GenBank/DDBJ whole genome shotgun (WGS) entry which is preliminary data.</text>
</comment>